<feature type="region of interest" description="Disordered" evidence="1">
    <location>
        <begin position="200"/>
        <end position="233"/>
    </location>
</feature>
<evidence type="ECO:0000256" key="1">
    <source>
        <dbReference type="SAM" id="MobiDB-lite"/>
    </source>
</evidence>
<name>A0A510UT39_9CELL</name>
<dbReference type="SUPFAM" id="SSF47781">
    <property type="entry name" value="RuvA domain 2-like"/>
    <property type="match status" value="1"/>
</dbReference>
<dbReference type="Gene3D" id="3.10.560.10">
    <property type="entry name" value="Outer membrane lipoprotein wza domain like"/>
    <property type="match status" value="1"/>
</dbReference>
<evidence type="ECO:0000259" key="3">
    <source>
        <dbReference type="SMART" id="SM00278"/>
    </source>
</evidence>
<organism evidence="4 5">
    <name type="scientific">Cellulomonas persica</name>
    <dbReference type="NCBI Taxonomy" id="76861"/>
    <lineage>
        <taxon>Bacteria</taxon>
        <taxon>Bacillati</taxon>
        <taxon>Actinomycetota</taxon>
        <taxon>Actinomycetes</taxon>
        <taxon>Micrococcales</taxon>
        <taxon>Cellulomonadaceae</taxon>
        <taxon>Cellulomonas</taxon>
    </lineage>
</organism>
<comment type="caution">
    <text evidence="4">The sequence shown here is derived from an EMBL/GenBank/DDBJ whole genome shotgun (WGS) entry which is preliminary data.</text>
</comment>
<dbReference type="InterPro" id="IPR019554">
    <property type="entry name" value="Soluble_ligand-bd"/>
</dbReference>
<feature type="domain" description="Helix-hairpin-helix DNA-binding motif class 1" evidence="3">
    <location>
        <begin position="242"/>
        <end position="261"/>
    </location>
</feature>
<dbReference type="PANTHER" id="PTHR21180">
    <property type="entry name" value="ENDONUCLEASE/EXONUCLEASE/PHOSPHATASE FAMILY DOMAIN-CONTAINING PROTEIN 1"/>
    <property type="match status" value="1"/>
</dbReference>
<keyword evidence="2" id="KW-0812">Transmembrane</keyword>
<evidence type="ECO:0000313" key="4">
    <source>
        <dbReference type="EMBL" id="GEK17844.1"/>
    </source>
</evidence>
<keyword evidence="5" id="KW-1185">Reference proteome</keyword>
<dbReference type="SMART" id="SM00278">
    <property type="entry name" value="HhH1"/>
    <property type="match status" value="2"/>
</dbReference>
<keyword evidence="2" id="KW-0472">Membrane</keyword>
<dbReference type="PANTHER" id="PTHR21180:SF32">
    <property type="entry name" value="ENDONUCLEASE_EXONUCLEASE_PHOSPHATASE FAMILY DOMAIN-CONTAINING PROTEIN 1"/>
    <property type="match status" value="1"/>
</dbReference>
<proteinExistence type="predicted"/>
<feature type="region of interest" description="Disordered" evidence="1">
    <location>
        <begin position="1"/>
        <end position="46"/>
    </location>
</feature>
<evidence type="ECO:0000313" key="5">
    <source>
        <dbReference type="Proteomes" id="UP000321386"/>
    </source>
</evidence>
<dbReference type="EMBL" id="BJUA01000006">
    <property type="protein sequence ID" value="GEK17844.1"/>
    <property type="molecule type" value="Genomic_DNA"/>
</dbReference>
<feature type="domain" description="Helix-hairpin-helix DNA-binding motif class 1" evidence="3">
    <location>
        <begin position="271"/>
        <end position="290"/>
    </location>
</feature>
<reference evidence="4 5" key="1">
    <citation type="submission" date="2019-07" db="EMBL/GenBank/DDBJ databases">
        <title>Whole genome shotgun sequence of Cellulomonas persica NBRC 101101.</title>
        <authorList>
            <person name="Hosoyama A."/>
            <person name="Uohara A."/>
            <person name="Ohji S."/>
            <person name="Ichikawa N."/>
        </authorList>
    </citation>
    <scope>NUCLEOTIDE SEQUENCE [LARGE SCALE GENOMIC DNA]</scope>
    <source>
        <strain evidence="4 5">NBRC 101101</strain>
    </source>
</reference>
<gene>
    <name evidence="4" type="ORF">CPE01_15770</name>
</gene>
<keyword evidence="2" id="KW-1133">Transmembrane helix</keyword>
<accession>A0A510UT39</accession>
<dbReference type="Pfam" id="PF10531">
    <property type="entry name" value="SLBB"/>
    <property type="match status" value="1"/>
</dbReference>
<dbReference type="GO" id="GO:0003677">
    <property type="term" value="F:DNA binding"/>
    <property type="evidence" value="ECO:0007669"/>
    <property type="project" value="InterPro"/>
</dbReference>
<dbReference type="InterPro" id="IPR051675">
    <property type="entry name" value="Endo/Exo/Phosphatase_dom_1"/>
</dbReference>
<dbReference type="OrthoDB" id="9758724at2"/>
<protein>
    <recommendedName>
        <fullName evidence="3">Helix-hairpin-helix DNA-binding motif class 1 domain-containing protein</fullName>
    </recommendedName>
</protein>
<feature type="compositionally biased region" description="Basic and acidic residues" evidence="1">
    <location>
        <begin position="21"/>
        <end position="34"/>
    </location>
</feature>
<feature type="transmembrane region" description="Helical" evidence="2">
    <location>
        <begin position="89"/>
        <end position="109"/>
    </location>
</feature>
<dbReference type="GO" id="GO:0015628">
    <property type="term" value="P:protein secretion by the type II secretion system"/>
    <property type="evidence" value="ECO:0007669"/>
    <property type="project" value="TreeGrafter"/>
</dbReference>
<dbReference type="Gene3D" id="1.10.150.320">
    <property type="entry name" value="Photosystem II 12 kDa extrinsic protein"/>
    <property type="match status" value="1"/>
</dbReference>
<dbReference type="Proteomes" id="UP000321386">
    <property type="component" value="Unassembled WGS sequence"/>
</dbReference>
<dbReference type="GO" id="GO:0015627">
    <property type="term" value="C:type II protein secretion system complex"/>
    <property type="evidence" value="ECO:0007669"/>
    <property type="project" value="TreeGrafter"/>
</dbReference>
<dbReference type="InterPro" id="IPR010994">
    <property type="entry name" value="RuvA_2-like"/>
</dbReference>
<dbReference type="GO" id="GO:0006281">
    <property type="term" value="P:DNA repair"/>
    <property type="evidence" value="ECO:0007669"/>
    <property type="project" value="InterPro"/>
</dbReference>
<dbReference type="Pfam" id="PF12836">
    <property type="entry name" value="HHH_3"/>
    <property type="match status" value="1"/>
</dbReference>
<evidence type="ECO:0000256" key="2">
    <source>
        <dbReference type="SAM" id="Phobius"/>
    </source>
</evidence>
<sequence length="293" mass="29566">MRARLAAVAATDESPSATVTARDEPFPADPRFDGGRAQPALRPATSAAGAPFGDALAVAASRYADAHGVLPGPEPARTRVRWRPSPRTALGAAAALALVAGGVALRAVATRPGEPVELPVPLPLVSTAAATSAPTGAQDVVVDVAGAVVRPGVVRLPAGSRVVDALTAAGGATDDADLTRLNLARLLVDAEQVLVARQGDPVTDSPAAAPAEPGDPQGASSATAGSGTRGDARVDLNAADPATLETLPGIGPVLAERIVARRQERPFASVDELLEVVGIGPKLLDQLRERVRV</sequence>
<dbReference type="InterPro" id="IPR003583">
    <property type="entry name" value="Hlx-hairpin-Hlx_DNA-bd_motif"/>
</dbReference>
<dbReference type="RefSeq" id="WP_146806098.1">
    <property type="nucleotide sequence ID" value="NZ_BJUA01000006.1"/>
</dbReference>
<dbReference type="AlphaFoldDB" id="A0A510UT39"/>